<evidence type="ECO:0000256" key="8">
    <source>
        <dbReference type="SAM" id="SignalP"/>
    </source>
</evidence>
<dbReference type="PANTHER" id="PTHR43660:SF1">
    <property type="entry name" value="DIPEPTIDYL CARBOXYPEPTIDASE"/>
    <property type="match status" value="1"/>
</dbReference>
<dbReference type="Gene3D" id="1.10.1370.40">
    <property type="match status" value="1"/>
</dbReference>
<dbReference type="InterPro" id="IPR045090">
    <property type="entry name" value="Pept_M3A_M3B"/>
</dbReference>
<reference evidence="10 11" key="1">
    <citation type="submission" date="2023-11" db="EMBL/GenBank/DDBJ databases">
        <title>Paucibacter sp. nov., isolated from fresh soil in Korea.</title>
        <authorList>
            <person name="Le N.T.T."/>
        </authorList>
    </citation>
    <scope>NUCLEOTIDE SEQUENCE [LARGE SCALE GENOMIC DNA]</scope>
    <source>
        <strain evidence="10 11">R3-3</strain>
    </source>
</reference>
<evidence type="ECO:0000256" key="5">
    <source>
        <dbReference type="ARBA" id="ARBA00022833"/>
    </source>
</evidence>
<dbReference type="RefSeq" id="WP_320421664.1">
    <property type="nucleotide sequence ID" value="NZ_JAXCLA010000002.1"/>
</dbReference>
<evidence type="ECO:0000256" key="1">
    <source>
        <dbReference type="ARBA" id="ARBA00006040"/>
    </source>
</evidence>
<keyword evidence="3 7" id="KW-0479">Metal-binding</keyword>
<organism evidence="10 11">
    <name type="scientific">Roseateles agri</name>
    <dbReference type="NCBI Taxonomy" id="3098619"/>
    <lineage>
        <taxon>Bacteria</taxon>
        <taxon>Pseudomonadati</taxon>
        <taxon>Pseudomonadota</taxon>
        <taxon>Betaproteobacteria</taxon>
        <taxon>Burkholderiales</taxon>
        <taxon>Sphaerotilaceae</taxon>
        <taxon>Roseateles</taxon>
    </lineage>
</organism>
<dbReference type="EMBL" id="JAXCLA010000002">
    <property type="protein sequence ID" value="MDY0743747.1"/>
    <property type="molecule type" value="Genomic_DNA"/>
</dbReference>
<accession>A0ABU5DBU2</accession>
<dbReference type="EC" id="3.4.24.-" evidence="10"/>
<dbReference type="Gene3D" id="1.10.1370.10">
    <property type="entry name" value="Neurolysin, domain 3"/>
    <property type="match status" value="1"/>
</dbReference>
<keyword evidence="5 7" id="KW-0862">Zinc</keyword>
<keyword evidence="2 7" id="KW-0645">Protease</keyword>
<keyword evidence="8" id="KW-0732">Signal</keyword>
<dbReference type="GO" id="GO:0016787">
    <property type="term" value="F:hydrolase activity"/>
    <property type="evidence" value="ECO:0007669"/>
    <property type="project" value="UniProtKB-KW"/>
</dbReference>
<dbReference type="Gene3D" id="3.40.390.10">
    <property type="entry name" value="Collagenase (Catalytic Domain)"/>
    <property type="match status" value="1"/>
</dbReference>
<keyword evidence="6 7" id="KW-0482">Metalloprotease</keyword>
<evidence type="ECO:0000256" key="4">
    <source>
        <dbReference type="ARBA" id="ARBA00022801"/>
    </source>
</evidence>
<dbReference type="InterPro" id="IPR024079">
    <property type="entry name" value="MetalloPept_cat_dom_sf"/>
</dbReference>
<dbReference type="InterPro" id="IPR001567">
    <property type="entry name" value="Pept_M3A_M3B_dom"/>
</dbReference>
<feature type="domain" description="Peptidase M3A/M3B catalytic" evidence="9">
    <location>
        <begin position="261"/>
        <end position="711"/>
    </location>
</feature>
<name>A0ABU5DBU2_9BURK</name>
<comment type="similarity">
    <text evidence="1 7">Belongs to the peptidase M3 family.</text>
</comment>
<keyword evidence="4 7" id="KW-0378">Hydrolase</keyword>
<evidence type="ECO:0000259" key="9">
    <source>
        <dbReference type="Pfam" id="PF01432"/>
    </source>
</evidence>
<comment type="cofactor">
    <cofactor evidence="7">
        <name>Zn(2+)</name>
        <dbReference type="ChEBI" id="CHEBI:29105"/>
    </cofactor>
    <text evidence="7">Binds 1 zinc ion.</text>
</comment>
<evidence type="ECO:0000313" key="10">
    <source>
        <dbReference type="EMBL" id="MDY0743747.1"/>
    </source>
</evidence>
<evidence type="ECO:0000256" key="2">
    <source>
        <dbReference type="ARBA" id="ARBA00022670"/>
    </source>
</evidence>
<feature type="signal peptide" evidence="8">
    <location>
        <begin position="1"/>
        <end position="25"/>
    </location>
</feature>
<dbReference type="PANTHER" id="PTHR43660">
    <property type="entry name" value="DIPEPTIDYL CARBOXYPEPTIDASE"/>
    <property type="match status" value="1"/>
</dbReference>
<dbReference type="InterPro" id="IPR034005">
    <property type="entry name" value="M3A_DCP"/>
</dbReference>
<evidence type="ECO:0000256" key="6">
    <source>
        <dbReference type="ARBA" id="ARBA00023049"/>
    </source>
</evidence>
<gene>
    <name evidence="10" type="ORF">SNE35_04490</name>
</gene>
<keyword evidence="11" id="KW-1185">Reference proteome</keyword>
<dbReference type="Proteomes" id="UP001285263">
    <property type="component" value="Unassembled WGS sequence"/>
</dbReference>
<evidence type="ECO:0000256" key="3">
    <source>
        <dbReference type="ARBA" id="ARBA00022723"/>
    </source>
</evidence>
<dbReference type="CDD" id="cd06456">
    <property type="entry name" value="M3A_DCP"/>
    <property type="match status" value="1"/>
</dbReference>
<evidence type="ECO:0000313" key="11">
    <source>
        <dbReference type="Proteomes" id="UP001285263"/>
    </source>
</evidence>
<dbReference type="Pfam" id="PF01432">
    <property type="entry name" value="Peptidase_M3"/>
    <property type="match status" value="1"/>
</dbReference>
<evidence type="ECO:0000256" key="7">
    <source>
        <dbReference type="RuleBase" id="RU003435"/>
    </source>
</evidence>
<feature type="chain" id="PRO_5046590486" evidence="8">
    <location>
        <begin position="26"/>
        <end position="721"/>
    </location>
</feature>
<dbReference type="InterPro" id="IPR024077">
    <property type="entry name" value="Neurolysin/TOP_dom2"/>
</dbReference>
<sequence length="721" mass="79657">MMTTTKKMKLSLLIATAALAFPMLAADALAAPRANPLLKPSPLPLHYPPFDQVRDSDFGPAFDRGMAEQRREVDAIARNPAKPTFDNTVLALEKSGQTLHRVNLVFFNLLGADSNDARQKTAAGYAEKLSAHGDAIYTNAKVYARVDALYQQREQLGLDAESVRLIERWHRDMELAGAKLTAAQKKRVTAINGELASLQTEFTRRVLAEVNDSAVVVDSREELDGLTDEQITAAASAAEERKLPAGKFVIVLLNTTDQPVLAQLKNRALRERVFKASIARGSRGGANDTTGVVARVLALRAEKAQLLGFATFADYSLADETAKNVPAVNRILAQVSGPAVATARLEGAELQARIDANEKPGFTLQPWDWQYEAEQLRAVKYGFDESQLKPYLELKNVLENGVFYAANQLYGITFKQRTDLPVYQKDVTTYDVFDADGKQLGIFIADMYARPSKNGGAWMSNYVDQSGMFGEMPVVANHLNIPKPPAGKPTLLTWDEVTTAFHEFGHALHGLFSNVKYQTFSGANTPRDFVEYPSQVNEMWASWPQVLQHYAKHWQTGEQIPQQMVDKVLAAKKFNQGFSTTSYISAAVLDQRWHQLPAAQLPKAADVMPGEAKLLAESGFDYAPVPPRYRTPYFSHFMGEYAAGYYAYLWAEVLDSNTVEWFKANGGLKRENGDVFRAKLLSRGGSADALGLFRSVVGHEPEIGPLLERRGMVLESTPASK</sequence>
<protein>
    <submittedName>
        <fullName evidence="10">M3 family metallopeptidase</fullName>
        <ecNumber evidence="10">3.4.24.-</ecNumber>
    </submittedName>
</protein>
<comment type="caution">
    <text evidence="10">The sequence shown here is derived from an EMBL/GenBank/DDBJ whole genome shotgun (WGS) entry which is preliminary data.</text>
</comment>
<dbReference type="SUPFAM" id="SSF55486">
    <property type="entry name" value="Metalloproteases ('zincins'), catalytic domain"/>
    <property type="match status" value="1"/>
</dbReference>
<proteinExistence type="inferred from homology"/>